<reference evidence="4" key="1">
    <citation type="submission" date="2022-10" db="EMBL/GenBank/DDBJ databases">
        <title>Culturing micro-colonial fungi from biological soil crusts in the Mojave desert and describing Neophaeococcomyces mojavensis, and introducing the new genera and species Taxawa tesnikishii.</title>
        <authorList>
            <person name="Kurbessoian T."/>
            <person name="Stajich J.E."/>
        </authorList>
    </citation>
    <scope>NUCLEOTIDE SEQUENCE</scope>
    <source>
        <strain evidence="4">TK_41</strain>
    </source>
</reference>
<gene>
    <name evidence="4" type="ORF">H2200_010905</name>
</gene>
<name>A0AA39CDX2_9EURO</name>
<keyword evidence="1" id="KW-0560">Oxidoreductase</keyword>
<comment type="caution">
    <text evidence="4">The sequence shown here is derived from an EMBL/GenBank/DDBJ whole genome shotgun (WGS) entry which is preliminary data.</text>
</comment>
<dbReference type="Pfam" id="PF01370">
    <property type="entry name" value="Epimerase"/>
    <property type="match status" value="1"/>
</dbReference>
<dbReference type="PANTHER" id="PTHR10366:SF562">
    <property type="entry name" value="ALDEHYDE REDUCTASE II (AFU_ORTHOLOGUE AFUA_1G11360)"/>
    <property type="match status" value="1"/>
</dbReference>
<dbReference type="Gene3D" id="3.40.50.720">
    <property type="entry name" value="NAD(P)-binding Rossmann-like Domain"/>
    <property type="match status" value="1"/>
</dbReference>
<dbReference type="Proteomes" id="UP001172673">
    <property type="component" value="Unassembled WGS sequence"/>
</dbReference>
<dbReference type="AlphaFoldDB" id="A0AA39CDX2"/>
<feature type="domain" description="NAD-dependent epimerase/dehydratase" evidence="3">
    <location>
        <begin position="15"/>
        <end position="194"/>
    </location>
</feature>
<evidence type="ECO:0000256" key="2">
    <source>
        <dbReference type="ARBA" id="ARBA00023445"/>
    </source>
</evidence>
<evidence type="ECO:0000313" key="5">
    <source>
        <dbReference type="Proteomes" id="UP001172673"/>
    </source>
</evidence>
<evidence type="ECO:0000313" key="4">
    <source>
        <dbReference type="EMBL" id="KAJ9604790.1"/>
    </source>
</evidence>
<proteinExistence type="inferred from homology"/>
<sequence length="341" mass="37301">MAPSSQRRLAKNDIVLVTGANGYIATHIVDVLLTEGYRVRGTVRGEKPWLNKLFDDRHGKGRFESISVPSLDGEGVYDEAIKGVSGVVVVATQLTWSSDPNEGIPPVVAGTISLLKAAAAESTVKSVVLTSSSSAAIIPEVNKEVVVDENTWNDSAVETAWAQTAPEDIRPYVVYAASKTEGERAAWKWHRETKPNFELNTVLPNWNTGTILSPEIAGSTMGWTANLLKGDTKVIREFPPEWYIDVIDCARVHVAALLDPAVKSERLFAFAGQFNWTDVVGILRDLRPNNKKIPDAPENEGRDLSDIRPSIRAEQLIKDFFGVPGWTSLRDTLEAGIVGLE</sequence>
<dbReference type="InterPro" id="IPR001509">
    <property type="entry name" value="Epimerase_deHydtase"/>
</dbReference>
<comment type="similarity">
    <text evidence="2">Belongs to the NAD(P)-dependent epimerase/dehydratase family. Dihydroflavonol-4-reductase subfamily.</text>
</comment>
<dbReference type="SUPFAM" id="SSF51735">
    <property type="entry name" value="NAD(P)-binding Rossmann-fold domains"/>
    <property type="match status" value="1"/>
</dbReference>
<protein>
    <recommendedName>
        <fullName evidence="3">NAD-dependent epimerase/dehydratase domain-containing protein</fullName>
    </recommendedName>
</protein>
<dbReference type="GO" id="GO:0016616">
    <property type="term" value="F:oxidoreductase activity, acting on the CH-OH group of donors, NAD or NADP as acceptor"/>
    <property type="evidence" value="ECO:0007669"/>
    <property type="project" value="TreeGrafter"/>
</dbReference>
<dbReference type="InterPro" id="IPR050425">
    <property type="entry name" value="NAD(P)_dehydrat-like"/>
</dbReference>
<evidence type="ECO:0000259" key="3">
    <source>
        <dbReference type="Pfam" id="PF01370"/>
    </source>
</evidence>
<accession>A0AA39CDX2</accession>
<keyword evidence="5" id="KW-1185">Reference proteome</keyword>
<dbReference type="InterPro" id="IPR036291">
    <property type="entry name" value="NAD(P)-bd_dom_sf"/>
</dbReference>
<dbReference type="EMBL" id="JAPDRK010000018">
    <property type="protein sequence ID" value="KAJ9604790.1"/>
    <property type="molecule type" value="Genomic_DNA"/>
</dbReference>
<dbReference type="PANTHER" id="PTHR10366">
    <property type="entry name" value="NAD DEPENDENT EPIMERASE/DEHYDRATASE"/>
    <property type="match status" value="1"/>
</dbReference>
<organism evidence="4 5">
    <name type="scientific">Cladophialophora chaetospira</name>
    <dbReference type="NCBI Taxonomy" id="386627"/>
    <lineage>
        <taxon>Eukaryota</taxon>
        <taxon>Fungi</taxon>
        <taxon>Dikarya</taxon>
        <taxon>Ascomycota</taxon>
        <taxon>Pezizomycotina</taxon>
        <taxon>Eurotiomycetes</taxon>
        <taxon>Chaetothyriomycetidae</taxon>
        <taxon>Chaetothyriales</taxon>
        <taxon>Herpotrichiellaceae</taxon>
        <taxon>Cladophialophora</taxon>
    </lineage>
</organism>
<evidence type="ECO:0000256" key="1">
    <source>
        <dbReference type="ARBA" id="ARBA00023002"/>
    </source>
</evidence>